<name>A0A1U7NKE6_9FIRM</name>
<dbReference type="InterPro" id="IPR044717">
    <property type="entry name" value="NIC1"/>
</dbReference>
<evidence type="ECO:0000313" key="2">
    <source>
        <dbReference type="EMBL" id="OLU44553.1"/>
    </source>
</evidence>
<dbReference type="Pfam" id="PF00857">
    <property type="entry name" value="Isochorismatase"/>
    <property type="match status" value="1"/>
</dbReference>
<accession>A0A1U7NKE6</accession>
<dbReference type="RefSeq" id="WP_076342168.1">
    <property type="nucleotide sequence ID" value="NZ_CAOQIG010000032.1"/>
</dbReference>
<dbReference type="InterPro" id="IPR036380">
    <property type="entry name" value="Isochorismatase-like_sf"/>
</dbReference>
<keyword evidence="3" id="KW-1185">Reference proteome</keyword>
<gene>
    <name evidence="2" type="ORF">BO225_10345</name>
</gene>
<dbReference type="GO" id="GO:0008936">
    <property type="term" value="F:nicotinamidase activity"/>
    <property type="evidence" value="ECO:0007669"/>
    <property type="project" value="InterPro"/>
</dbReference>
<sequence length="205" mass="23489">MAKRKQHEEATLRFIELNKPYLFVVDMINGFIKEGALADSTIFPISKPIEALVQRLKDRTLFICDSHSADAAEFRSYPPHCIEKSHEAEVIDELLAYKQDVVYKNSTNTFMAPSFQKRLPDILAPSQDLIITGCCTDLCILQFALSLRSYLNEMDLKEHRIIIPEDCVDTYHIEGVHDANFWNEAAIQNMKQNGIEVVRSIEVKQ</sequence>
<evidence type="ECO:0000259" key="1">
    <source>
        <dbReference type="Pfam" id="PF00857"/>
    </source>
</evidence>
<evidence type="ECO:0000313" key="3">
    <source>
        <dbReference type="Proteomes" id="UP000186705"/>
    </source>
</evidence>
<dbReference type="Proteomes" id="UP000186705">
    <property type="component" value="Unassembled WGS sequence"/>
</dbReference>
<dbReference type="InterPro" id="IPR000868">
    <property type="entry name" value="Isochorismatase-like_dom"/>
</dbReference>
<organism evidence="2 3">
    <name type="scientific">Dubosiella newyorkensis</name>
    <dbReference type="NCBI Taxonomy" id="1862672"/>
    <lineage>
        <taxon>Bacteria</taxon>
        <taxon>Bacillati</taxon>
        <taxon>Bacillota</taxon>
        <taxon>Erysipelotrichia</taxon>
        <taxon>Erysipelotrichales</taxon>
        <taxon>Erysipelotrichaceae</taxon>
        <taxon>Dubosiella</taxon>
    </lineage>
</organism>
<reference evidence="2 3" key="1">
    <citation type="submission" date="2016-11" db="EMBL/GenBank/DDBJ databases">
        <title>Description of two novel members of the family Erysipelotrichaceae: Ileibacterium lipovorans gen. nov., sp. nov. and Dubosiella newyorkensis, gen. nov., sp. nov.</title>
        <authorList>
            <person name="Cox L.M."/>
            <person name="Sohn J."/>
            <person name="Tyrrell K.L."/>
            <person name="Citron D.M."/>
            <person name="Lawson P.A."/>
            <person name="Patel N.B."/>
            <person name="Iizumi T."/>
            <person name="Perez-Perez G.I."/>
            <person name="Goldstein E.J."/>
            <person name="Blaser M.J."/>
        </authorList>
    </citation>
    <scope>NUCLEOTIDE SEQUENCE [LARGE SCALE GENOMIC DNA]</scope>
    <source>
        <strain evidence="2 3">NYU-BL-A4</strain>
    </source>
</reference>
<dbReference type="OrthoDB" id="9796485at2"/>
<dbReference type="PANTHER" id="PTHR47297">
    <property type="match status" value="1"/>
</dbReference>
<dbReference type="Gene3D" id="3.40.50.850">
    <property type="entry name" value="Isochorismatase-like"/>
    <property type="match status" value="1"/>
</dbReference>
<dbReference type="GO" id="GO:0019365">
    <property type="term" value="P:pyridine nucleotide salvage"/>
    <property type="evidence" value="ECO:0007669"/>
    <property type="project" value="InterPro"/>
</dbReference>
<dbReference type="EMBL" id="MPKA01000104">
    <property type="protein sequence ID" value="OLU44553.1"/>
    <property type="molecule type" value="Genomic_DNA"/>
</dbReference>
<dbReference type="AlphaFoldDB" id="A0A1U7NKE6"/>
<feature type="domain" description="Isochorismatase-like" evidence="1">
    <location>
        <begin position="22"/>
        <end position="199"/>
    </location>
</feature>
<dbReference type="PANTHER" id="PTHR47297:SF2">
    <property type="entry name" value="OS02G0606800 PROTEIN"/>
    <property type="match status" value="1"/>
</dbReference>
<proteinExistence type="predicted"/>
<comment type="caution">
    <text evidence="2">The sequence shown here is derived from an EMBL/GenBank/DDBJ whole genome shotgun (WGS) entry which is preliminary data.</text>
</comment>
<dbReference type="SUPFAM" id="SSF52499">
    <property type="entry name" value="Isochorismatase-like hydrolases"/>
    <property type="match status" value="1"/>
</dbReference>
<dbReference type="CDD" id="cd00431">
    <property type="entry name" value="cysteine_hydrolases"/>
    <property type="match status" value="1"/>
</dbReference>
<dbReference type="STRING" id="1862672.BO225_10345"/>
<protein>
    <recommendedName>
        <fullName evidence="1">Isochorismatase-like domain-containing protein</fullName>
    </recommendedName>
</protein>
<dbReference type="GeneID" id="78276336"/>